<proteinExistence type="predicted"/>
<dbReference type="InterPro" id="IPR003737">
    <property type="entry name" value="GlcNAc_PI_deacetylase-related"/>
</dbReference>
<dbReference type="RefSeq" id="WP_109968372.1">
    <property type="nucleotide sequence ID" value="NZ_CP176093.1"/>
</dbReference>
<sequence>MKVLAIGAHADDVELGCGGTLLRHRNAGDEIYITVVTHSGYTSTNKNLVRHKETALEEGKRSASILKAQFLCLEKEPLVLVPNEKLVLELDEVINRIKPDRIYVHRSSDNHSDHAAVGYVAIRAARKCDSVFLYRSNWYIMDNGAEDKYYVDISDCIEQKKELIAVFESEMKAVNYSWIDFVIKQNSAAGAKIGVDYAETFQMVKMIWR</sequence>
<dbReference type="PANTHER" id="PTHR12993">
    <property type="entry name" value="N-ACETYLGLUCOSAMINYL-PHOSPHATIDYLINOSITOL DE-N-ACETYLASE-RELATED"/>
    <property type="match status" value="1"/>
</dbReference>
<evidence type="ECO:0008006" key="3">
    <source>
        <dbReference type="Google" id="ProtNLM"/>
    </source>
</evidence>
<organism evidence="1 2">
    <name type="scientific">Methanospirillum lacunae</name>
    <dbReference type="NCBI Taxonomy" id="668570"/>
    <lineage>
        <taxon>Archaea</taxon>
        <taxon>Methanobacteriati</taxon>
        <taxon>Methanobacteriota</taxon>
        <taxon>Stenosarchaea group</taxon>
        <taxon>Methanomicrobia</taxon>
        <taxon>Methanomicrobiales</taxon>
        <taxon>Methanospirillaceae</taxon>
        <taxon>Methanospirillum</taxon>
    </lineage>
</organism>
<dbReference type="GO" id="GO:0016811">
    <property type="term" value="F:hydrolase activity, acting on carbon-nitrogen (but not peptide) bonds, in linear amides"/>
    <property type="evidence" value="ECO:0007669"/>
    <property type="project" value="TreeGrafter"/>
</dbReference>
<dbReference type="SUPFAM" id="SSF102588">
    <property type="entry name" value="LmbE-like"/>
    <property type="match status" value="1"/>
</dbReference>
<dbReference type="PANTHER" id="PTHR12993:SF30">
    <property type="entry name" value="N-ACETYL-ALPHA-D-GLUCOSAMINYL L-MALATE DEACETYLASE 1"/>
    <property type="match status" value="1"/>
</dbReference>
<dbReference type="GeneID" id="97548431"/>
<comment type="caution">
    <text evidence="1">The sequence shown here is derived from an EMBL/GenBank/DDBJ whole genome shotgun (WGS) entry which is preliminary data.</text>
</comment>
<dbReference type="InterPro" id="IPR024078">
    <property type="entry name" value="LmbE-like_dom_sf"/>
</dbReference>
<name>A0A2V2N2T6_9EURY</name>
<keyword evidence="2" id="KW-1185">Reference proteome</keyword>
<reference evidence="1 2" key="1">
    <citation type="submission" date="2018-05" db="EMBL/GenBank/DDBJ databases">
        <title>Draft genome of Methanospirillum lacunae Ki8-1.</title>
        <authorList>
            <person name="Dueholm M.S."/>
            <person name="Nielsen P.H."/>
            <person name="Bakmann L.F."/>
            <person name="Otzen D.E."/>
        </authorList>
    </citation>
    <scope>NUCLEOTIDE SEQUENCE [LARGE SCALE GENOMIC DNA]</scope>
    <source>
        <strain evidence="1 2">Ki8-1</strain>
    </source>
</reference>
<dbReference type="Pfam" id="PF02585">
    <property type="entry name" value="PIG-L"/>
    <property type="match status" value="1"/>
</dbReference>
<protein>
    <recommendedName>
        <fullName evidence="3">PIG-L family deacetylase</fullName>
    </recommendedName>
</protein>
<dbReference type="Gene3D" id="3.40.50.10320">
    <property type="entry name" value="LmbE-like"/>
    <property type="match status" value="1"/>
</dbReference>
<evidence type="ECO:0000313" key="2">
    <source>
        <dbReference type="Proteomes" id="UP000245657"/>
    </source>
</evidence>
<gene>
    <name evidence="1" type="ORF">DK846_07890</name>
</gene>
<accession>A0A2V2N2T6</accession>
<dbReference type="OrthoDB" id="70547at2157"/>
<evidence type="ECO:0000313" key="1">
    <source>
        <dbReference type="EMBL" id="PWR72860.1"/>
    </source>
</evidence>
<dbReference type="Proteomes" id="UP000245657">
    <property type="component" value="Unassembled WGS sequence"/>
</dbReference>
<dbReference type="EMBL" id="QGMY01000006">
    <property type="protein sequence ID" value="PWR72860.1"/>
    <property type="molecule type" value="Genomic_DNA"/>
</dbReference>
<dbReference type="AlphaFoldDB" id="A0A2V2N2T6"/>